<evidence type="ECO:0000313" key="1">
    <source>
        <dbReference type="EMBL" id="ESA01294.1"/>
    </source>
</evidence>
<dbReference type="HOGENOM" id="CLU_1787838_0_0_1"/>
<proteinExistence type="predicted"/>
<organism evidence="1">
    <name type="scientific">Rhizophagus irregularis (strain DAOM 181602 / DAOM 197198 / MUCL 43194)</name>
    <name type="common">Arbuscular mycorrhizal fungus</name>
    <name type="synonym">Glomus intraradices</name>
    <dbReference type="NCBI Taxonomy" id="747089"/>
    <lineage>
        <taxon>Eukaryota</taxon>
        <taxon>Fungi</taxon>
        <taxon>Fungi incertae sedis</taxon>
        <taxon>Mucoromycota</taxon>
        <taxon>Glomeromycotina</taxon>
        <taxon>Glomeromycetes</taxon>
        <taxon>Glomerales</taxon>
        <taxon>Glomeraceae</taxon>
        <taxon>Rhizophagus</taxon>
    </lineage>
</organism>
<gene>
    <name evidence="1" type="ORF">GLOINDRAFT_328182</name>
</gene>
<protein>
    <submittedName>
        <fullName evidence="1">Uncharacterized protein</fullName>
    </submittedName>
</protein>
<dbReference type="EMBL" id="KI296571">
    <property type="protein sequence ID" value="ESA01294.1"/>
    <property type="molecule type" value="Genomic_DNA"/>
</dbReference>
<sequence>MKANFPLRVRDINAVITMNFYIILADSFGWSLLNEFYLPQILLYLIPKTLVLKYYLISVPNPTAVEAWVRVEFLAKTHNPVQQHNVIRFYVPSRRKVLISCKYASLYPMRIKSTVIRRPRRYNYIRFLRENESGSFQSFHRQLSH</sequence>
<dbReference type="AlphaFoldDB" id="U9SZD2"/>
<reference evidence="1" key="1">
    <citation type="submission" date="2013-07" db="EMBL/GenBank/DDBJ databases">
        <title>The genome of an arbuscular mycorrhizal fungus provides insights into the evolution of the oldest plant symbiosis.</title>
        <authorList>
            <consortium name="DOE Joint Genome Institute"/>
            <person name="Tisserant E."/>
            <person name="Malbreil M."/>
            <person name="Kuo A."/>
            <person name="Kohler A."/>
            <person name="Symeonidi A."/>
            <person name="Balestrini R."/>
            <person name="Charron P."/>
            <person name="Duensing N."/>
            <person name="Frei-dit-Frey N."/>
            <person name="Gianinazzi-Pearson V."/>
            <person name="Gilbert B."/>
            <person name="Handa Y."/>
            <person name="Hijri M."/>
            <person name="Kaul R."/>
            <person name="Kawaguchi M."/>
            <person name="Krajinski F."/>
            <person name="Lammers P."/>
            <person name="Lapierre D."/>
            <person name="Masclaux F.G."/>
            <person name="Murat C."/>
            <person name="Morin E."/>
            <person name="Ndikumana S."/>
            <person name="Pagni M."/>
            <person name="Petitpierre D."/>
            <person name="Requena N."/>
            <person name="Rosikiewicz P."/>
            <person name="Riley R."/>
            <person name="Saito K."/>
            <person name="San Clemente H."/>
            <person name="Shapiro H."/>
            <person name="van Tuinen D."/>
            <person name="Becard G."/>
            <person name="Bonfante P."/>
            <person name="Paszkowski U."/>
            <person name="Shachar-Hill Y."/>
            <person name="Young J.P."/>
            <person name="Sanders I.R."/>
            <person name="Henrissat B."/>
            <person name="Rensing S.A."/>
            <person name="Grigoriev I.V."/>
            <person name="Corradi N."/>
            <person name="Roux C."/>
            <person name="Martin F."/>
        </authorList>
    </citation>
    <scope>NUCLEOTIDE SEQUENCE</scope>
    <source>
        <strain evidence="1">DAOM 197198</strain>
    </source>
</reference>
<name>U9SZD2_RHIID</name>
<accession>U9SZD2</accession>